<proteinExistence type="predicted"/>
<reference evidence="4" key="1">
    <citation type="submission" date="2023-07" db="EMBL/GenBank/DDBJ databases">
        <title>A chromosome-level genome assembly of Lolium multiflorum.</title>
        <authorList>
            <person name="Chen Y."/>
            <person name="Copetti D."/>
            <person name="Kolliker R."/>
            <person name="Studer B."/>
        </authorList>
    </citation>
    <scope>NUCLEOTIDE SEQUENCE</scope>
    <source>
        <strain evidence="4">02402/16</strain>
        <tissue evidence="4">Leaf</tissue>
    </source>
</reference>
<dbReference type="EMBL" id="JAUUTY010000004">
    <property type="protein sequence ID" value="KAK1648529.1"/>
    <property type="molecule type" value="Genomic_DNA"/>
</dbReference>
<evidence type="ECO:0000259" key="3">
    <source>
        <dbReference type="Pfam" id="PF07727"/>
    </source>
</evidence>
<comment type="caution">
    <text evidence="4">The sequence shown here is derived from an EMBL/GenBank/DDBJ whole genome shotgun (WGS) entry which is preliminary data.</text>
</comment>
<name>A0AAD8WBX1_LOLMU</name>
<sequence>MRGLRLWGVLSGEVSCPPRPVAPTVPVAPTPVALAPDATRAAKDATKSADDTALADYDRKVQDHSTAVATYRLDLTDYTQWIDEDARAASVLTSSVLPHSVRSLNHAVHSCLPVVVFRSLRYWLSFVLRRVVFVVLVFLRFPLYLLLVALLCRLLVDLLRRRLVDLLSRRLRCGPQHRRYSLLLQSRPSQPRQPRGMTAPPAPRRSGHTISSWRGILATAALYSSAGWFFGVFCCCAISIGHYPWSSSLAAKALPRRLLVVPGSFGTARPPPSTRQENISPSTCVVSLLSRALLLSSRVPAPMLKMVSPSLAMAEEIAALERTGTWDLVSPLLVFVLSREHGRDYDETFAPVAHMTTVRTLLAVASVRRWSVSQLDVLSDELSEEVYMQPPPGYSVPDGMVCHLRRSLYGLKQAPRAWFERFASMVTAAGFLLVFMIQHFSFTLLLMDALFFFSMLMI</sequence>
<evidence type="ECO:0000256" key="2">
    <source>
        <dbReference type="SAM" id="Phobius"/>
    </source>
</evidence>
<keyword evidence="2" id="KW-0812">Transmembrane</keyword>
<evidence type="ECO:0000256" key="1">
    <source>
        <dbReference type="SAM" id="MobiDB-lite"/>
    </source>
</evidence>
<feature type="transmembrane region" description="Helical" evidence="2">
    <location>
        <begin position="422"/>
        <end position="447"/>
    </location>
</feature>
<keyword evidence="5" id="KW-1185">Reference proteome</keyword>
<dbReference type="Pfam" id="PF07727">
    <property type="entry name" value="RVT_2"/>
    <property type="match status" value="1"/>
</dbReference>
<evidence type="ECO:0000313" key="4">
    <source>
        <dbReference type="EMBL" id="KAK1648529.1"/>
    </source>
</evidence>
<feature type="domain" description="Reverse transcriptase Ty1/copia-type" evidence="3">
    <location>
        <begin position="339"/>
        <end position="431"/>
    </location>
</feature>
<dbReference type="Proteomes" id="UP001231189">
    <property type="component" value="Unassembled WGS sequence"/>
</dbReference>
<gene>
    <name evidence="4" type="ORF">QYE76_066334</name>
</gene>
<organism evidence="4 5">
    <name type="scientific">Lolium multiflorum</name>
    <name type="common">Italian ryegrass</name>
    <name type="synonym">Lolium perenne subsp. multiflorum</name>
    <dbReference type="NCBI Taxonomy" id="4521"/>
    <lineage>
        <taxon>Eukaryota</taxon>
        <taxon>Viridiplantae</taxon>
        <taxon>Streptophyta</taxon>
        <taxon>Embryophyta</taxon>
        <taxon>Tracheophyta</taxon>
        <taxon>Spermatophyta</taxon>
        <taxon>Magnoliopsida</taxon>
        <taxon>Liliopsida</taxon>
        <taxon>Poales</taxon>
        <taxon>Poaceae</taxon>
        <taxon>BOP clade</taxon>
        <taxon>Pooideae</taxon>
        <taxon>Poodae</taxon>
        <taxon>Poeae</taxon>
        <taxon>Poeae Chloroplast Group 2 (Poeae type)</taxon>
        <taxon>Loliodinae</taxon>
        <taxon>Loliinae</taxon>
        <taxon>Lolium</taxon>
    </lineage>
</organism>
<dbReference type="InterPro" id="IPR013103">
    <property type="entry name" value="RVT_2"/>
</dbReference>
<feature type="transmembrane region" description="Helical" evidence="2">
    <location>
        <begin position="131"/>
        <end position="156"/>
    </location>
</feature>
<keyword evidence="2" id="KW-1133">Transmembrane helix</keyword>
<evidence type="ECO:0000313" key="5">
    <source>
        <dbReference type="Proteomes" id="UP001231189"/>
    </source>
</evidence>
<protein>
    <recommendedName>
        <fullName evidence="3">Reverse transcriptase Ty1/copia-type domain-containing protein</fullName>
    </recommendedName>
</protein>
<accession>A0AAD8WBX1</accession>
<feature type="region of interest" description="Disordered" evidence="1">
    <location>
        <begin position="188"/>
        <end position="208"/>
    </location>
</feature>
<dbReference type="AlphaFoldDB" id="A0AAD8WBX1"/>
<keyword evidence="2" id="KW-0472">Membrane</keyword>